<evidence type="ECO:0000313" key="2">
    <source>
        <dbReference type="Proteomes" id="UP001500063"/>
    </source>
</evidence>
<evidence type="ECO:0000313" key="1">
    <source>
        <dbReference type="EMBL" id="GAA0341292.1"/>
    </source>
</evidence>
<accession>A0ABP3GD12</accession>
<dbReference type="Proteomes" id="UP001500063">
    <property type="component" value="Unassembled WGS sequence"/>
</dbReference>
<proteinExistence type="predicted"/>
<gene>
    <name evidence="1" type="ORF">GCM10010319_16830</name>
</gene>
<reference evidence="2" key="1">
    <citation type="journal article" date="2019" name="Int. J. Syst. Evol. Microbiol.">
        <title>The Global Catalogue of Microorganisms (GCM) 10K type strain sequencing project: providing services to taxonomists for standard genome sequencing and annotation.</title>
        <authorList>
            <consortium name="The Broad Institute Genomics Platform"/>
            <consortium name="The Broad Institute Genome Sequencing Center for Infectious Disease"/>
            <person name="Wu L."/>
            <person name="Ma J."/>
        </authorList>
    </citation>
    <scope>NUCLEOTIDE SEQUENCE [LARGE SCALE GENOMIC DNA]</scope>
    <source>
        <strain evidence="2">JCM 4565</strain>
    </source>
</reference>
<protein>
    <submittedName>
        <fullName evidence="1">Uncharacterized protein</fullName>
    </submittedName>
</protein>
<name>A0ABP3GD12_9ACTN</name>
<organism evidence="1 2">
    <name type="scientific">Streptomyces blastmyceticus</name>
    <dbReference type="NCBI Taxonomy" id="68180"/>
    <lineage>
        <taxon>Bacteria</taxon>
        <taxon>Bacillati</taxon>
        <taxon>Actinomycetota</taxon>
        <taxon>Actinomycetes</taxon>
        <taxon>Kitasatosporales</taxon>
        <taxon>Streptomycetaceae</taxon>
        <taxon>Streptomyces</taxon>
    </lineage>
</organism>
<keyword evidence="2" id="KW-1185">Reference proteome</keyword>
<dbReference type="EMBL" id="BAAABW010000008">
    <property type="protein sequence ID" value="GAA0341292.1"/>
    <property type="molecule type" value="Genomic_DNA"/>
</dbReference>
<comment type="caution">
    <text evidence="1">The sequence shown here is derived from an EMBL/GenBank/DDBJ whole genome shotgun (WGS) entry which is preliminary data.</text>
</comment>
<sequence length="103" mass="11216">MCDLILLCGIDTVSWYAELAFRRRVSMSAIGSVMVMFGLRPLSPWFPICAIPLPEQSRDGCGAGTYGVVRRSWAAGAQPFHSTGGKDGAPAILDAYREPWIPK</sequence>